<gene>
    <name evidence="1" type="ORF">HanXRQr2_Chr08g0323741</name>
</gene>
<organism evidence="1 2">
    <name type="scientific">Helianthus annuus</name>
    <name type="common">Common sunflower</name>
    <dbReference type="NCBI Taxonomy" id="4232"/>
    <lineage>
        <taxon>Eukaryota</taxon>
        <taxon>Viridiplantae</taxon>
        <taxon>Streptophyta</taxon>
        <taxon>Embryophyta</taxon>
        <taxon>Tracheophyta</taxon>
        <taxon>Spermatophyta</taxon>
        <taxon>Magnoliopsida</taxon>
        <taxon>eudicotyledons</taxon>
        <taxon>Gunneridae</taxon>
        <taxon>Pentapetalae</taxon>
        <taxon>asterids</taxon>
        <taxon>campanulids</taxon>
        <taxon>Asterales</taxon>
        <taxon>Asteraceae</taxon>
        <taxon>Asteroideae</taxon>
        <taxon>Heliantheae alliance</taxon>
        <taxon>Heliantheae</taxon>
        <taxon>Helianthus</taxon>
    </lineage>
</organism>
<keyword evidence="2" id="KW-1185">Reference proteome</keyword>
<dbReference type="EMBL" id="MNCJ02000323">
    <property type="protein sequence ID" value="KAF5794044.1"/>
    <property type="molecule type" value="Genomic_DNA"/>
</dbReference>
<reference evidence="1" key="1">
    <citation type="journal article" date="2017" name="Nature">
        <title>The sunflower genome provides insights into oil metabolism, flowering and Asterid evolution.</title>
        <authorList>
            <person name="Badouin H."/>
            <person name="Gouzy J."/>
            <person name="Grassa C.J."/>
            <person name="Murat F."/>
            <person name="Staton S.E."/>
            <person name="Cottret L."/>
            <person name="Lelandais-Briere C."/>
            <person name="Owens G.L."/>
            <person name="Carrere S."/>
            <person name="Mayjonade B."/>
            <person name="Legrand L."/>
            <person name="Gill N."/>
            <person name="Kane N.C."/>
            <person name="Bowers J.E."/>
            <person name="Hubner S."/>
            <person name="Bellec A."/>
            <person name="Berard A."/>
            <person name="Berges H."/>
            <person name="Blanchet N."/>
            <person name="Boniface M.C."/>
            <person name="Brunel D."/>
            <person name="Catrice O."/>
            <person name="Chaidir N."/>
            <person name="Claudel C."/>
            <person name="Donnadieu C."/>
            <person name="Faraut T."/>
            <person name="Fievet G."/>
            <person name="Helmstetter N."/>
            <person name="King M."/>
            <person name="Knapp S.J."/>
            <person name="Lai Z."/>
            <person name="Le Paslier M.C."/>
            <person name="Lippi Y."/>
            <person name="Lorenzon L."/>
            <person name="Mandel J.R."/>
            <person name="Marage G."/>
            <person name="Marchand G."/>
            <person name="Marquand E."/>
            <person name="Bret-Mestries E."/>
            <person name="Morien E."/>
            <person name="Nambeesan S."/>
            <person name="Nguyen T."/>
            <person name="Pegot-Espagnet P."/>
            <person name="Pouilly N."/>
            <person name="Raftis F."/>
            <person name="Sallet E."/>
            <person name="Schiex T."/>
            <person name="Thomas J."/>
            <person name="Vandecasteele C."/>
            <person name="Vares D."/>
            <person name="Vear F."/>
            <person name="Vautrin S."/>
            <person name="Crespi M."/>
            <person name="Mangin B."/>
            <person name="Burke J.M."/>
            <person name="Salse J."/>
            <person name="Munos S."/>
            <person name="Vincourt P."/>
            <person name="Rieseberg L.H."/>
            <person name="Langlade N.B."/>
        </authorList>
    </citation>
    <scope>NUCLEOTIDE SEQUENCE</scope>
    <source>
        <tissue evidence="1">Leaves</tissue>
    </source>
</reference>
<evidence type="ECO:0000313" key="1">
    <source>
        <dbReference type="EMBL" id="KAF5794044.1"/>
    </source>
</evidence>
<reference evidence="1" key="2">
    <citation type="submission" date="2020-06" db="EMBL/GenBank/DDBJ databases">
        <title>Helianthus annuus Genome sequencing and assembly Release 2.</title>
        <authorList>
            <person name="Gouzy J."/>
            <person name="Langlade N."/>
            <person name="Munos S."/>
        </authorList>
    </citation>
    <scope>NUCLEOTIDE SEQUENCE</scope>
    <source>
        <tissue evidence="1">Leaves</tissue>
    </source>
</reference>
<sequence>MLRIEPSWGSLIVYISLNDQPLIIYCPEPKNPDQEQWLWLLTTLHRSVYHTRILGPLHRMKGQTRIFHFS</sequence>
<protein>
    <submittedName>
        <fullName evidence="1">Uncharacterized protein</fullName>
    </submittedName>
</protein>
<accession>A0A9K3NBG4</accession>
<proteinExistence type="predicted"/>
<name>A0A9K3NBG4_HELAN</name>
<dbReference type="AlphaFoldDB" id="A0A9K3NBG4"/>
<dbReference type="Gramene" id="mRNA:HanXRQr2_Chr08g0323741">
    <property type="protein sequence ID" value="mRNA:HanXRQr2_Chr08g0323741"/>
    <property type="gene ID" value="HanXRQr2_Chr08g0323741"/>
</dbReference>
<dbReference type="Proteomes" id="UP000215914">
    <property type="component" value="Unassembled WGS sequence"/>
</dbReference>
<evidence type="ECO:0000313" key="2">
    <source>
        <dbReference type="Proteomes" id="UP000215914"/>
    </source>
</evidence>
<comment type="caution">
    <text evidence="1">The sequence shown here is derived from an EMBL/GenBank/DDBJ whole genome shotgun (WGS) entry which is preliminary data.</text>
</comment>